<protein>
    <submittedName>
        <fullName evidence="2">Uncharacterized protein</fullName>
    </submittedName>
</protein>
<accession>A0ABX8FVA9</accession>
<gene>
    <name evidence="2" type="ORF">KJK29_21415</name>
</gene>
<feature type="compositionally biased region" description="Low complexity" evidence="1">
    <location>
        <begin position="86"/>
        <end position="97"/>
    </location>
</feature>
<name>A0ABX8FVA9_9ACTN</name>
<keyword evidence="3" id="KW-1185">Reference proteome</keyword>
<proteinExistence type="predicted"/>
<feature type="region of interest" description="Disordered" evidence="1">
    <location>
        <begin position="71"/>
        <end position="97"/>
    </location>
</feature>
<reference evidence="3" key="1">
    <citation type="submission" date="2021-05" db="EMBL/GenBank/DDBJ databases">
        <title>Direct Submission.</title>
        <authorList>
            <person name="Li K."/>
            <person name="Gao J."/>
        </authorList>
    </citation>
    <scope>NUCLEOTIDE SEQUENCE [LARGE SCALE GENOMIC DNA]</scope>
    <source>
        <strain evidence="3">MG62</strain>
    </source>
</reference>
<evidence type="ECO:0000256" key="1">
    <source>
        <dbReference type="SAM" id="MobiDB-lite"/>
    </source>
</evidence>
<dbReference type="RefSeq" id="WP_215120762.1">
    <property type="nucleotide sequence ID" value="NZ_CP075896.1"/>
</dbReference>
<dbReference type="Proteomes" id="UP000679629">
    <property type="component" value="Chromosome"/>
</dbReference>
<evidence type="ECO:0000313" key="2">
    <source>
        <dbReference type="EMBL" id="QWB24932.1"/>
    </source>
</evidence>
<evidence type="ECO:0000313" key="3">
    <source>
        <dbReference type="Proteomes" id="UP000679629"/>
    </source>
</evidence>
<dbReference type="EMBL" id="CP075896">
    <property type="protein sequence ID" value="QWB24932.1"/>
    <property type="molecule type" value="Genomic_DNA"/>
</dbReference>
<sequence length="97" mass="10289">MTMDMQAYRDGRSKATEAAEAVREALAGLGFPESVWGSVRPMVTHSGKPYVHLGMVRADVAEKIAEAMRTSSSAKLPLEPPDAGTAHAHPLIAPAPH</sequence>
<organism evidence="2 3">
    <name type="scientific">Streptomyces koelreuteriae</name>
    <dbReference type="NCBI Taxonomy" id="2838015"/>
    <lineage>
        <taxon>Bacteria</taxon>
        <taxon>Bacillati</taxon>
        <taxon>Actinomycetota</taxon>
        <taxon>Actinomycetes</taxon>
        <taxon>Kitasatosporales</taxon>
        <taxon>Streptomycetaceae</taxon>
        <taxon>Streptomyces</taxon>
    </lineage>
</organism>